<keyword evidence="2" id="KW-0961">Cell wall biogenesis/degradation</keyword>
<feature type="domain" description="SH3b" evidence="3">
    <location>
        <begin position="184"/>
        <end position="249"/>
    </location>
</feature>
<dbReference type="PROSITE" id="PS51781">
    <property type="entry name" value="SH3B"/>
    <property type="match status" value="1"/>
</dbReference>
<protein>
    <submittedName>
        <fullName evidence="4">N-acetylmuramoyl-L-alanine amidase</fullName>
        <ecNumber evidence="4">3.5.1.28</ecNumber>
    </submittedName>
</protein>
<dbReference type="EC" id="3.5.1.28" evidence="4"/>
<reference evidence="5" key="1">
    <citation type="journal article" date="2019" name="Int. J. Syst. Evol. Microbiol.">
        <title>The Global Catalogue of Microorganisms (GCM) 10K type strain sequencing project: providing services to taxonomists for standard genome sequencing and annotation.</title>
        <authorList>
            <consortium name="The Broad Institute Genomics Platform"/>
            <consortium name="The Broad Institute Genome Sequencing Center for Infectious Disease"/>
            <person name="Wu L."/>
            <person name="Ma J."/>
        </authorList>
    </citation>
    <scope>NUCLEOTIDE SEQUENCE [LARGE SCALE GENOMIC DNA]</scope>
    <source>
        <strain evidence="5">KCTC 42248</strain>
    </source>
</reference>
<dbReference type="SUPFAM" id="SSF53187">
    <property type="entry name" value="Zn-dependent exopeptidases"/>
    <property type="match status" value="1"/>
</dbReference>
<evidence type="ECO:0000259" key="3">
    <source>
        <dbReference type="PROSITE" id="PS51781"/>
    </source>
</evidence>
<dbReference type="EMBL" id="JBHUMA010000006">
    <property type="protein sequence ID" value="MFD2599897.1"/>
    <property type="molecule type" value="Genomic_DNA"/>
</dbReference>
<dbReference type="Pfam" id="PF01520">
    <property type="entry name" value="Amidase_3"/>
    <property type="match status" value="1"/>
</dbReference>
<name>A0ABW5NNP9_9SPHI</name>
<proteinExistence type="predicted"/>
<dbReference type="CDD" id="cd02696">
    <property type="entry name" value="MurNAc-LAA"/>
    <property type="match status" value="1"/>
</dbReference>
<keyword evidence="5" id="KW-1185">Reference proteome</keyword>
<gene>
    <name evidence="4" type="ORF">ACFSQ3_13145</name>
</gene>
<evidence type="ECO:0000256" key="2">
    <source>
        <dbReference type="ARBA" id="ARBA00023316"/>
    </source>
</evidence>
<dbReference type="GO" id="GO:0008745">
    <property type="term" value="F:N-acetylmuramoyl-L-alanine amidase activity"/>
    <property type="evidence" value="ECO:0007669"/>
    <property type="project" value="UniProtKB-EC"/>
</dbReference>
<keyword evidence="1 4" id="KW-0378">Hydrolase</keyword>
<dbReference type="Gene3D" id="3.40.630.40">
    <property type="entry name" value="Zn-dependent exopeptidases"/>
    <property type="match status" value="1"/>
</dbReference>
<dbReference type="InterPro" id="IPR003646">
    <property type="entry name" value="SH3-like_bac-type"/>
</dbReference>
<dbReference type="SMART" id="SM00646">
    <property type="entry name" value="Ami_3"/>
    <property type="match status" value="1"/>
</dbReference>
<evidence type="ECO:0000313" key="5">
    <source>
        <dbReference type="Proteomes" id="UP001597393"/>
    </source>
</evidence>
<dbReference type="Pfam" id="PF08239">
    <property type="entry name" value="SH3_3"/>
    <property type="match status" value="1"/>
</dbReference>
<dbReference type="RefSeq" id="WP_380870021.1">
    <property type="nucleotide sequence ID" value="NZ_JBHUMA010000006.1"/>
</dbReference>
<dbReference type="InterPro" id="IPR002508">
    <property type="entry name" value="MurNAc-LAA_cat"/>
</dbReference>
<evidence type="ECO:0000313" key="4">
    <source>
        <dbReference type="EMBL" id="MFD2599897.1"/>
    </source>
</evidence>
<accession>A0ABW5NNP9</accession>
<dbReference type="Proteomes" id="UP001597393">
    <property type="component" value="Unassembled WGS sequence"/>
</dbReference>
<organism evidence="4 5">
    <name type="scientific">Sphingobacterium corticis</name>
    <dbReference type="NCBI Taxonomy" id="1812823"/>
    <lineage>
        <taxon>Bacteria</taxon>
        <taxon>Pseudomonadati</taxon>
        <taxon>Bacteroidota</taxon>
        <taxon>Sphingobacteriia</taxon>
        <taxon>Sphingobacteriales</taxon>
        <taxon>Sphingobacteriaceae</taxon>
        <taxon>Sphingobacterium</taxon>
    </lineage>
</organism>
<comment type="caution">
    <text evidence="4">The sequence shown here is derived from an EMBL/GenBank/DDBJ whole genome shotgun (WGS) entry which is preliminary data.</text>
</comment>
<evidence type="ECO:0000256" key="1">
    <source>
        <dbReference type="ARBA" id="ARBA00022801"/>
    </source>
</evidence>
<sequence>MALLLIDDSYISAGHHNGDPGAMSNGLRESIMMMEYRDLVTNELLVLGATVLNDRDNETLGQYLARIKPKGKDVLCEFHADAAGPTATGATGVIADAHTAQDKAFATDMVKASSDVLGIRNRGVITEKQSARGRLAFVRKGGINSLQELFFITNPNDVAAYERGKHTLAKEHARIINQYDGGSATIGNVSTMRTTTNLNLRSGSSTNHGIIRTLPKGTEVNVLSIAGAWIEVFVCGSKLKGWVHSQYVN</sequence>
<dbReference type="Gene3D" id="2.30.30.40">
    <property type="entry name" value="SH3 Domains"/>
    <property type="match status" value="1"/>
</dbReference>